<proteinExistence type="predicted"/>
<dbReference type="RefSeq" id="XP_017994226.1">
    <property type="nucleotide sequence ID" value="XM_018139831.1"/>
</dbReference>
<keyword evidence="3" id="KW-1185">Reference proteome</keyword>
<comment type="caution">
    <text evidence="2">The sequence shown here is derived from an EMBL/GenBank/DDBJ whole genome shotgun (WGS) entry which is preliminary data.</text>
</comment>
<evidence type="ECO:0000313" key="2">
    <source>
        <dbReference type="EMBL" id="KPI34263.1"/>
    </source>
</evidence>
<protein>
    <submittedName>
        <fullName evidence="2">Uncharacterized protein</fullName>
    </submittedName>
</protein>
<accession>A0A0N1H269</accession>
<dbReference type="AlphaFoldDB" id="A0A0N1H269"/>
<dbReference type="GeneID" id="28731711"/>
<evidence type="ECO:0000313" key="3">
    <source>
        <dbReference type="Proteomes" id="UP000038010"/>
    </source>
</evidence>
<feature type="compositionally biased region" description="Polar residues" evidence="1">
    <location>
        <begin position="73"/>
        <end position="94"/>
    </location>
</feature>
<gene>
    <name evidence="2" type="ORF">AB675_11018</name>
</gene>
<dbReference type="Proteomes" id="UP000038010">
    <property type="component" value="Unassembled WGS sequence"/>
</dbReference>
<name>A0A0N1H269_9EURO</name>
<feature type="non-terminal residue" evidence="2">
    <location>
        <position position="1"/>
    </location>
</feature>
<dbReference type="VEuPathDB" id="FungiDB:AB675_11018"/>
<organism evidence="2 3">
    <name type="scientific">Cyphellophora attinorum</name>
    <dbReference type="NCBI Taxonomy" id="1664694"/>
    <lineage>
        <taxon>Eukaryota</taxon>
        <taxon>Fungi</taxon>
        <taxon>Dikarya</taxon>
        <taxon>Ascomycota</taxon>
        <taxon>Pezizomycotina</taxon>
        <taxon>Eurotiomycetes</taxon>
        <taxon>Chaetothyriomycetidae</taxon>
        <taxon>Chaetothyriales</taxon>
        <taxon>Cyphellophoraceae</taxon>
        <taxon>Cyphellophora</taxon>
    </lineage>
</organism>
<dbReference type="EMBL" id="LFJN01000131">
    <property type="protein sequence ID" value="KPI34263.1"/>
    <property type="molecule type" value="Genomic_DNA"/>
</dbReference>
<reference evidence="2 3" key="1">
    <citation type="submission" date="2015-06" db="EMBL/GenBank/DDBJ databases">
        <title>Draft genome of the ant-associated black yeast Phialophora attae CBS 131958.</title>
        <authorList>
            <person name="Moreno L.F."/>
            <person name="Stielow B.J."/>
            <person name="de Hoog S."/>
            <person name="Vicente V.A."/>
            <person name="Weiss V.A."/>
            <person name="de Vries M."/>
            <person name="Cruz L.M."/>
            <person name="Souza E.M."/>
        </authorList>
    </citation>
    <scope>NUCLEOTIDE SEQUENCE [LARGE SCALE GENOMIC DNA]</scope>
    <source>
        <strain evidence="2 3">CBS 131958</strain>
    </source>
</reference>
<feature type="region of interest" description="Disordered" evidence="1">
    <location>
        <begin position="1"/>
        <end position="94"/>
    </location>
</feature>
<sequence>GEGYYDEYGQPNYNYMNDPQQGQMPQQQPGGYDNDGYYDSYYNNQMNAGVGNGLGPDQTNFSDFSSYGPPPFQNNQANYTPSQLSYSNNGMGSN</sequence>
<dbReference type="STRING" id="1664694.A0A0N1H269"/>
<feature type="compositionally biased region" description="Low complexity" evidence="1">
    <location>
        <begin position="19"/>
        <end position="44"/>
    </location>
</feature>
<feature type="non-terminal residue" evidence="2">
    <location>
        <position position="94"/>
    </location>
</feature>
<evidence type="ECO:0000256" key="1">
    <source>
        <dbReference type="SAM" id="MobiDB-lite"/>
    </source>
</evidence>